<dbReference type="InParanoid" id="A0A0H2R335"/>
<protein>
    <submittedName>
        <fullName evidence="1">Uncharacterized protein</fullName>
    </submittedName>
</protein>
<keyword evidence="2" id="KW-1185">Reference proteome</keyword>
<accession>A0A0H2R335</accession>
<dbReference type="EMBL" id="KQ086225">
    <property type="protein sequence ID" value="KLO06224.1"/>
    <property type="molecule type" value="Genomic_DNA"/>
</dbReference>
<dbReference type="AlphaFoldDB" id="A0A0H2R335"/>
<gene>
    <name evidence="1" type="ORF">SCHPADRAFT_895626</name>
</gene>
<dbReference type="Proteomes" id="UP000053477">
    <property type="component" value="Unassembled WGS sequence"/>
</dbReference>
<organism evidence="1 2">
    <name type="scientific">Schizopora paradoxa</name>
    <dbReference type="NCBI Taxonomy" id="27342"/>
    <lineage>
        <taxon>Eukaryota</taxon>
        <taxon>Fungi</taxon>
        <taxon>Dikarya</taxon>
        <taxon>Basidiomycota</taxon>
        <taxon>Agaricomycotina</taxon>
        <taxon>Agaricomycetes</taxon>
        <taxon>Hymenochaetales</taxon>
        <taxon>Schizoporaceae</taxon>
        <taxon>Schizopora</taxon>
    </lineage>
</organism>
<sequence>MFSYYPARTRSMGCGALDMDVKPTCGGHLRFITHHILRIAMSISTRHLLDDNDRAFAIIFRCSQDALALAEVISETVNVEDIEDEIRDAGLNKCALNHHHYAGVSILEENIGEVFVICATDTQYACDKHFTRINSENLERESTKWQEILEARRFANIHTQIMDDMERYEMKAQDAFKMMSKRLIDDLWGGVEALTTDGLHWIAEYHKELEVLLRKSADLRYGINSAIEEVLALYEEPSYYDQFPSLSEPIRQSLDILSNTMLDIATSKVQTSK</sequence>
<evidence type="ECO:0000313" key="2">
    <source>
        <dbReference type="Proteomes" id="UP000053477"/>
    </source>
</evidence>
<name>A0A0H2R335_9AGAM</name>
<reference evidence="1 2" key="1">
    <citation type="submission" date="2015-04" db="EMBL/GenBank/DDBJ databases">
        <title>Complete genome sequence of Schizopora paradoxa KUC8140, a cosmopolitan wood degrader in East Asia.</title>
        <authorList>
            <consortium name="DOE Joint Genome Institute"/>
            <person name="Min B."/>
            <person name="Park H."/>
            <person name="Jang Y."/>
            <person name="Kim J.-J."/>
            <person name="Kim K.H."/>
            <person name="Pangilinan J."/>
            <person name="Lipzen A."/>
            <person name="Riley R."/>
            <person name="Grigoriev I.V."/>
            <person name="Spatafora J.W."/>
            <person name="Choi I.-G."/>
        </authorList>
    </citation>
    <scope>NUCLEOTIDE SEQUENCE [LARGE SCALE GENOMIC DNA]</scope>
    <source>
        <strain evidence="1 2">KUC8140</strain>
    </source>
</reference>
<evidence type="ECO:0000313" key="1">
    <source>
        <dbReference type="EMBL" id="KLO06224.1"/>
    </source>
</evidence>
<proteinExistence type="predicted"/>